<sequence length="571" mass="64593">MESGDDLEQEIEDAMALEALIRATQVEIKRYLSRLPIEEQEQSALAGNALEAISGYSVTAANYPIVIEVLKNRFGKPTVTIEGHILALVQMERRESASAQQLRKLHDSFVQHVRALAALRKDPLKGQLSTADILMAICKQKLPTPVRKRWEGKLTENGQQEDDLNALLRYTESCLEIEECLIEGNARQRRREKKNSYSRNGQLTTASALHASVADHQKCVFCHGNHKIVECNDFTAMNVKSRWRFAKSSQLCFICLQAGHSAANCKERETGNKECHELLRGKTPSCRERSTRISANEDAFQVGMAKASCNSLIGSQIVLAKAHGPNGLSCKVMCLLDAGSQRAFIRKDLADRLGLGGRQENVVITTTGDRQTQRKVKRAEIWLSPSDANACDNFDLFVLRDCACSKYVRNEEKLKEGNEKFWELESIGVKYTEPQEDKSQVFLERLKDTVSYNGERYVVRFPWKMKNPNLPNNYEYAVSRLRQTENRLKNEKLKQTYSEAIEMCVANGWAEEISDNVEQRGKTWHLPHHAVYCEEKVSTRRRIVFDASACYEDQSSNSMLEAGPALEGDSF</sequence>
<evidence type="ECO:0000313" key="1">
    <source>
        <dbReference type="Proteomes" id="UP000046395"/>
    </source>
</evidence>
<reference evidence="2" key="1">
    <citation type="submission" date="2019-12" db="UniProtKB">
        <authorList>
            <consortium name="WormBaseParasite"/>
        </authorList>
    </citation>
    <scope>IDENTIFICATION</scope>
</reference>
<dbReference type="PANTHER" id="PTHR47331:SF4">
    <property type="entry name" value="PEPTIDASE S1 DOMAIN-CONTAINING PROTEIN"/>
    <property type="match status" value="1"/>
</dbReference>
<protein>
    <submittedName>
        <fullName evidence="2">Peptidase aspartic putative domain-containing protein</fullName>
    </submittedName>
</protein>
<dbReference type="InterPro" id="IPR005312">
    <property type="entry name" value="DUF1759"/>
</dbReference>
<accession>A0A5S6QD40</accession>
<dbReference type="Pfam" id="PF03564">
    <property type="entry name" value="DUF1759"/>
    <property type="match status" value="1"/>
</dbReference>
<organism evidence="1 2">
    <name type="scientific">Trichuris muris</name>
    <name type="common">Mouse whipworm</name>
    <dbReference type="NCBI Taxonomy" id="70415"/>
    <lineage>
        <taxon>Eukaryota</taxon>
        <taxon>Metazoa</taxon>
        <taxon>Ecdysozoa</taxon>
        <taxon>Nematoda</taxon>
        <taxon>Enoplea</taxon>
        <taxon>Dorylaimia</taxon>
        <taxon>Trichinellida</taxon>
        <taxon>Trichuridae</taxon>
        <taxon>Trichuris</taxon>
    </lineage>
</organism>
<dbReference type="Proteomes" id="UP000046395">
    <property type="component" value="Unassembled WGS sequence"/>
</dbReference>
<dbReference type="WBParaSite" id="TMUE_1000005281.1">
    <property type="protein sequence ID" value="TMUE_1000005281.1"/>
    <property type="gene ID" value="WBGene00299246"/>
</dbReference>
<keyword evidence="1" id="KW-1185">Reference proteome</keyword>
<dbReference type="AlphaFoldDB" id="A0A5S6QD40"/>
<dbReference type="PANTHER" id="PTHR47331">
    <property type="entry name" value="PHD-TYPE DOMAIN-CONTAINING PROTEIN"/>
    <property type="match status" value="1"/>
</dbReference>
<proteinExistence type="predicted"/>
<evidence type="ECO:0000313" key="2">
    <source>
        <dbReference type="WBParaSite" id="TMUE_1000005281.1"/>
    </source>
</evidence>
<name>A0A5S6QD40_TRIMR</name>